<feature type="domain" description="G5" evidence="4">
    <location>
        <begin position="451"/>
        <end position="530"/>
    </location>
</feature>
<protein>
    <submittedName>
        <fullName evidence="5">Vanomycin resistance protein VanB</fullName>
    </submittedName>
</protein>
<dbReference type="Pfam" id="PF04294">
    <property type="entry name" value="VanW"/>
    <property type="match status" value="1"/>
</dbReference>
<keyword evidence="3" id="KW-1133">Transmembrane helix</keyword>
<dbReference type="InterPro" id="IPR052913">
    <property type="entry name" value="Glycopeptide_resist_protein"/>
</dbReference>
<reference evidence="6" key="1">
    <citation type="submission" date="2018-11" db="EMBL/GenBank/DDBJ databases">
        <title>Genome sequencing of a novel mesophilic and cellulolytic organism within the genus Hungateiclostridium.</title>
        <authorList>
            <person name="Rettenmaier R."/>
            <person name="Liebl W."/>
            <person name="Zverlov V."/>
        </authorList>
    </citation>
    <scope>NUCLEOTIDE SEQUENCE [LARGE SCALE GENOMIC DNA]</scope>
    <source>
        <strain evidence="6">N2K1</strain>
    </source>
</reference>
<keyword evidence="6" id="KW-1185">Reference proteome</keyword>
<evidence type="ECO:0000313" key="5">
    <source>
        <dbReference type="EMBL" id="RXE58792.1"/>
    </source>
</evidence>
<evidence type="ECO:0000256" key="2">
    <source>
        <dbReference type="SAM" id="MobiDB-lite"/>
    </source>
</evidence>
<evidence type="ECO:0000256" key="1">
    <source>
        <dbReference type="ARBA" id="ARBA00022729"/>
    </source>
</evidence>
<dbReference type="Proteomes" id="UP000289166">
    <property type="component" value="Unassembled WGS sequence"/>
</dbReference>
<accession>A0A4Q0I726</accession>
<dbReference type="RefSeq" id="WP_128706095.1">
    <property type="nucleotide sequence ID" value="NZ_RLII01000013.1"/>
</dbReference>
<gene>
    <name evidence="5" type="ORF">EFD62_10840</name>
</gene>
<dbReference type="Pfam" id="PF12229">
    <property type="entry name" value="PG_binding_4"/>
    <property type="match status" value="2"/>
</dbReference>
<dbReference type="EMBL" id="RLII01000013">
    <property type="protein sequence ID" value="RXE58792.1"/>
    <property type="molecule type" value="Genomic_DNA"/>
</dbReference>
<dbReference type="PANTHER" id="PTHR35788:SF1">
    <property type="entry name" value="EXPORTED PROTEIN"/>
    <property type="match status" value="1"/>
</dbReference>
<dbReference type="PROSITE" id="PS51109">
    <property type="entry name" value="G5"/>
    <property type="match status" value="1"/>
</dbReference>
<dbReference type="PANTHER" id="PTHR35788">
    <property type="entry name" value="EXPORTED PROTEIN-RELATED"/>
    <property type="match status" value="1"/>
</dbReference>
<feature type="transmembrane region" description="Helical" evidence="3">
    <location>
        <begin position="17"/>
        <end position="38"/>
    </location>
</feature>
<evidence type="ECO:0000256" key="3">
    <source>
        <dbReference type="SAM" id="Phobius"/>
    </source>
</evidence>
<dbReference type="InterPro" id="IPR011098">
    <property type="entry name" value="G5_dom"/>
</dbReference>
<dbReference type="Gene3D" id="2.20.230.10">
    <property type="entry name" value="Resuscitation-promoting factor rpfb"/>
    <property type="match status" value="1"/>
</dbReference>
<keyword evidence="3" id="KW-0812">Transmembrane</keyword>
<dbReference type="AlphaFoldDB" id="A0A4Q0I726"/>
<dbReference type="SMART" id="SM01208">
    <property type="entry name" value="G5"/>
    <property type="match status" value="1"/>
</dbReference>
<evidence type="ECO:0000313" key="6">
    <source>
        <dbReference type="Proteomes" id="UP000289166"/>
    </source>
</evidence>
<dbReference type="OrthoDB" id="9797191at2"/>
<dbReference type="Pfam" id="PF07501">
    <property type="entry name" value="G5"/>
    <property type="match status" value="1"/>
</dbReference>
<organism evidence="5 6">
    <name type="scientific">Acetivibrio mesophilus</name>
    <dbReference type="NCBI Taxonomy" id="2487273"/>
    <lineage>
        <taxon>Bacteria</taxon>
        <taxon>Bacillati</taxon>
        <taxon>Bacillota</taxon>
        <taxon>Clostridia</taxon>
        <taxon>Eubacteriales</taxon>
        <taxon>Oscillospiraceae</taxon>
        <taxon>Acetivibrio</taxon>
    </lineage>
</organism>
<keyword evidence="3" id="KW-0472">Membrane</keyword>
<dbReference type="InterPro" id="IPR007391">
    <property type="entry name" value="Vancomycin_resist_VanW"/>
</dbReference>
<name>A0A4Q0I726_9FIRM</name>
<feature type="region of interest" description="Disordered" evidence="2">
    <location>
        <begin position="536"/>
        <end position="572"/>
    </location>
</feature>
<dbReference type="InterPro" id="IPR022029">
    <property type="entry name" value="YoaR-like_PG-bd"/>
</dbReference>
<comment type="caution">
    <text evidence="5">The sequence shown here is derived from an EMBL/GenBank/DDBJ whole genome shotgun (WGS) entry which is preliminary data.</text>
</comment>
<proteinExistence type="predicted"/>
<sequence>MTDPVVQKKSLNPRTKIILISLSALILVCLVLSFFFIYSTLSYDRVYNGVFINDINVSKMTFSDICDSLKSKYSDKSNELKIILNENDVTAEIDLSKIDLKYEIEEAAQKAFDVGRKGNIFARLSEIFNTSREGFQLNLDYSYNSDKVNDIIDDFYFKTLVSVKEVGLSIQDSKVTLRTGHPGKSIDKNKVLDIIDNSIKTCTGGTFDAPVITTMPKAIDIDDIYNQIVSEPVDAKVAVENNNTRIIPHEFGREISKSELLSIVKENENYIDKEVLLPVKFTQPKMTTDDVSAKLFKDVLGNVSTSFSTSGQNNYNRGVNIGVASSKINGKILAPGEVFSFNEIVGPRTVGNGFKTAKEYVSGKIVDGVGGGVCQVSSTLYGAVLFSDLETIERQNHMFTVSYIPLGRDAAVAYNELDFKFKNNTNWPIKIMSSVKNNTISFTIYGTKEDAGKTIEIKHVQVGSKPSPIKYVDDPNLEEGQTVVVQSGYAGYTVDTYKIVKIGGNIVSNDKIHRSTYVPYETIIKRGTKKVAKIEEPQSVIPGATLTPTSEPTPEPTPDSTLPNEIIDETLI</sequence>
<evidence type="ECO:0000259" key="4">
    <source>
        <dbReference type="PROSITE" id="PS51109"/>
    </source>
</evidence>
<keyword evidence="1" id="KW-0732">Signal</keyword>